<dbReference type="SUPFAM" id="SSF109854">
    <property type="entry name" value="DinB/YfiT-like putative metalloenzymes"/>
    <property type="match status" value="1"/>
</dbReference>
<organism evidence="1 2">
    <name type="scientific">Saccharothrix tamanrassetensis</name>
    <dbReference type="NCBI Taxonomy" id="1051531"/>
    <lineage>
        <taxon>Bacteria</taxon>
        <taxon>Bacillati</taxon>
        <taxon>Actinomycetota</taxon>
        <taxon>Actinomycetes</taxon>
        <taxon>Pseudonocardiales</taxon>
        <taxon>Pseudonocardiaceae</taxon>
        <taxon>Saccharothrix</taxon>
    </lineage>
</organism>
<evidence type="ECO:0008006" key="3">
    <source>
        <dbReference type="Google" id="ProtNLM"/>
    </source>
</evidence>
<dbReference type="InterPro" id="IPR007061">
    <property type="entry name" value="MST-like"/>
</dbReference>
<dbReference type="Proteomes" id="UP000547510">
    <property type="component" value="Unassembled WGS sequence"/>
</dbReference>
<accession>A0A841CFH4</accession>
<name>A0A841CFH4_9PSEU</name>
<comment type="caution">
    <text evidence="1">The sequence shown here is derived from an EMBL/GenBank/DDBJ whole genome shotgun (WGS) entry which is preliminary data.</text>
</comment>
<keyword evidence="2" id="KW-1185">Reference proteome</keyword>
<dbReference type="Pfam" id="PF04978">
    <property type="entry name" value="MST"/>
    <property type="match status" value="1"/>
</dbReference>
<reference evidence="1 2" key="1">
    <citation type="submission" date="2020-08" db="EMBL/GenBank/DDBJ databases">
        <title>Genomic Encyclopedia of Type Strains, Phase III (KMG-III): the genomes of soil and plant-associated and newly described type strains.</title>
        <authorList>
            <person name="Whitman W."/>
        </authorList>
    </citation>
    <scope>NUCLEOTIDE SEQUENCE [LARGE SCALE GENOMIC DNA]</scope>
    <source>
        <strain evidence="1 2">CECT 8640</strain>
    </source>
</reference>
<gene>
    <name evidence="1" type="ORF">FHS29_002304</name>
</gene>
<evidence type="ECO:0000313" key="1">
    <source>
        <dbReference type="EMBL" id="MBB5955723.1"/>
    </source>
</evidence>
<evidence type="ECO:0000313" key="2">
    <source>
        <dbReference type="Proteomes" id="UP000547510"/>
    </source>
</evidence>
<dbReference type="RefSeq" id="WP_184690538.1">
    <property type="nucleotide sequence ID" value="NZ_JACHJN010000003.1"/>
</dbReference>
<sequence length="174" mass="19387">MTKAKIVTEPEDRADVPYTGDERTLLGGFLDYLRGTVELKVAGLSEQDARRAVLPSPLTTAAGVVKHLRWVENYWFRVALGGHPDEAPYSRRDPDGDWRIEPGETISRLVADYAEQCAASREVVAGLDLDHEVVFRGDKKLSVRWVLIHMIEETGRHAGHLDAVRELLDGVTGE</sequence>
<dbReference type="InterPro" id="IPR034660">
    <property type="entry name" value="DinB/YfiT-like"/>
</dbReference>
<dbReference type="Gene3D" id="1.20.120.450">
    <property type="entry name" value="dinb family like domain"/>
    <property type="match status" value="1"/>
</dbReference>
<dbReference type="EMBL" id="JACHJN010000003">
    <property type="protein sequence ID" value="MBB5955723.1"/>
    <property type="molecule type" value="Genomic_DNA"/>
</dbReference>
<protein>
    <recommendedName>
        <fullName evidence="3">Mini-circle protein</fullName>
    </recommendedName>
</protein>
<proteinExistence type="predicted"/>
<dbReference type="AlphaFoldDB" id="A0A841CFH4"/>